<evidence type="ECO:0000256" key="1">
    <source>
        <dbReference type="SAM" id="MobiDB-lite"/>
    </source>
</evidence>
<gene>
    <name evidence="2" type="ORF">O3303_05865</name>
</gene>
<dbReference type="EMBL" id="CP114767">
    <property type="protein sequence ID" value="WBA43089.1"/>
    <property type="molecule type" value="Genomic_DNA"/>
</dbReference>
<accession>A0ABY7LU10</accession>
<dbReference type="RefSeq" id="WP_269561134.1">
    <property type="nucleotide sequence ID" value="NZ_CP114767.1"/>
</dbReference>
<feature type="region of interest" description="Disordered" evidence="1">
    <location>
        <begin position="60"/>
        <end position="85"/>
    </location>
</feature>
<reference evidence="2 3" key="1">
    <citation type="submission" date="2022-12" db="EMBL/GenBank/DDBJ databases">
        <title>Hymenobacter canadensis sp. nov. isolated from lake water of the Cambridge Bay, Canada.</title>
        <authorList>
            <person name="Kim W.H."/>
            <person name="Lee Y.M."/>
        </authorList>
    </citation>
    <scope>NUCLEOTIDE SEQUENCE [LARGE SCALE GENOMIC DNA]</scope>
    <source>
        <strain evidence="2 3">PAMC 29467</strain>
    </source>
</reference>
<name>A0ABY7LU10_9BACT</name>
<sequence length="85" mass="9242">MALDISQLEEVIKNAKNSDIVKKDLRKALRSVSAAIRTLNQAVEDMDAILADDYQPAVKERKARTVTPGGAKRGRKPKNAVPAGE</sequence>
<evidence type="ECO:0008006" key="4">
    <source>
        <dbReference type="Google" id="ProtNLM"/>
    </source>
</evidence>
<proteinExistence type="predicted"/>
<evidence type="ECO:0000313" key="2">
    <source>
        <dbReference type="EMBL" id="WBA43089.1"/>
    </source>
</evidence>
<evidence type="ECO:0000313" key="3">
    <source>
        <dbReference type="Proteomes" id="UP001211005"/>
    </source>
</evidence>
<dbReference type="Proteomes" id="UP001211005">
    <property type="component" value="Chromosome"/>
</dbReference>
<protein>
    <recommendedName>
        <fullName evidence="4">Histone</fullName>
    </recommendedName>
</protein>
<organism evidence="2 3">
    <name type="scientific">Hymenobacter canadensis</name>
    <dbReference type="NCBI Taxonomy" id="2999067"/>
    <lineage>
        <taxon>Bacteria</taxon>
        <taxon>Pseudomonadati</taxon>
        <taxon>Bacteroidota</taxon>
        <taxon>Cytophagia</taxon>
        <taxon>Cytophagales</taxon>
        <taxon>Hymenobacteraceae</taxon>
        <taxon>Hymenobacter</taxon>
    </lineage>
</organism>
<keyword evidence="3" id="KW-1185">Reference proteome</keyword>